<dbReference type="OrthoDB" id="7997416at2"/>
<evidence type="ECO:0000313" key="2">
    <source>
        <dbReference type="EMBL" id="TNC08819.1"/>
    </source>
</evidence>
<dbReference type="Proteomes" id="UP000305267">
    <property type="component" value="Unassembled WGS sequence"/>
</dbReference>
<proteinExistence type="predicted"/>
<reference evidence="2 3" key="1">
    <citation type="submission" date="2019-06" db="EMBL/GenBank/DDBJ databases">
        <title>Genome of Methylobacterium sp. 17Sr1-39.</title>
        <authorList>
            <person name="Seo T."/>
        </authorList>
    </citation>
    <scope>NUCLEOTIDE SEQUENCE [LARGE SCALE GENOMIC DNA]</scope>
    <source>
        <strain evidence="2 3">17Sr1-39</strain>
    </source>
</reference>
<evidence type="ECO:0000313" key="3">
    <source>
        <dbReference type="Proteomes" id="UP000305267"/>
    </source>
</evidence>
<sequence>MPGEKRQIAAALRTGTIAERDRPAAFVLDEATGSAANPFPSTTAGVARQRWSLREIEFEAMQVASAGLPCLMAALACLPSGEPLRQEILRTPAHVLYLLHHGESGRIVGAVLHGKPREALPPFAKLKASPKAAPRRPRRRRVSPQQLDLFESHPA</sequence>
<name>A0A5C4L9M5_9HYPH</name>
<comment type="caution">
    <text evidence="2">The sequence shown here is derived from an EMBL/GenBank/DDBJ whole genome shotgun (WGS) entry which is preliminary data.</text>
</comment>
<evidence type="ECO:0000256" key="1">
    <source>
        <dbReference type="SAM" id="MobiDB-lite"/>
    </source>
</evidence>
<feature type="compositionally biased region" description="Basic residues" evidence="1">
    <location>
        <begin position="133"/>
        <end position="142"/>
    </location>
</feature>
<dbReference type="EMBL" id="VDDA01000021">
    <property type="protein sequence ID" value="TNC08819.1"/>
    <property type="molecule type" value="Genomic_DNA"/>
</dbReference>
<protein>
    <submittedName>
        <fullName evidence="2">Uncharacterized protein</fullName>
    </submittedName>
</protein>
<gene>
    <name evidence="2" type="ORF">FF100_28480</name>
</gene>
<keyword evidence="3" id="KW-1185">Reference proteome</keyword>
<feature type="region of interest" description="Disordered" evidence="1">
    <location>
        <begin position="122"/>
        <end position="155"/>
    </location>
</feature>
<accession>A0A5C4L9M5</accession>
<feature type="compositionally biased region" description="Low complexity" evidence="1">
    <location>
        <begin position="122"/>
        <end position="132"/>
    </location>
</feature>
<dbReference type="AlphaFoldDB" id="A0A5C4L9M5"/>
<organism evidence="2 3">
    <name type="scientific">Methylobacterium terricola</name>
    <dbReference type="NCBI Taxonomy" id="2583531"/>
    <lineage>
        <taxon>Bacteria</taxon>
        <taxon>Pseudomonadati</taxon>
        <taxon>Pseudomonadota</taxon>
        <taxon>Alphaproteobacteria</taxon>
        <taxon>Hyphomicrobiales</taxon>
        <taxon>Methylobacteriaceae</taxon>
        <taxon>Methylobacterium</taxon>
    </lineage>
</organism>